<evidence type="ECO:0000256" key="4">
    <source>
        <dbReference type="ARBA" id="ARBA00040194"/>
    </source>
</evidence>
<evidence type="ECO:0000256" key="2">
    <source>
        <dbReference type="ARBA" id="ARBA00022801"/>
    </source>
</evidence>
<dbReference type="SMART" id="SM00507">
    <property type="entry name" value="HNHc"/>
    <property type="match status" value="1"/>
</dbReference>
<dbReference type="PANTHER" id="PTHR41286">
    <property type="entry name" value="HNH NUCLEASE YAJD-RELATED"/>
    <property type="match status" value="1"/>
</dbReference>
<sequence>MPARSPRPCRAALCPKRTTERHGYCPEHEHLHSGWQRHHQGKSSTERGYGGRWRKLRSLVMDRDQWLCQPCKRIGRAAPAAMVDHVVNKAEGGTDKLDNLEAICRSCHQAKTQQEAARGRQR</sequence>
<protein>
    <recommendedName>
        <fullName evidence="4">Putative HNH nuclease YajD</fullName>
    </recommendedName>
</protein>
<dbReference type="OrthoDB" id="5292295at2"/>
<feature type="region of interest" description="Disordered" evidence="5">
    <location>
        <begin position="31"/>
        <end position="50"/>
    </location>
</feature>
<evidence type="ECO:0000313" key="8">
    <source>
        <dbReference type="Proteomes" id="UP000199075"/>
    </source>
</evidence>
<comment type="similarity">
    <text evidence="3">Belongs to the HNH nuclease family.</text>
</comment>
<proteinExistence type="inferred from homology"/>
<evidence type="ECO:0000313" key="7">
    <source>
        <dbReference type="EMBL" id="SDO29433.1"/>
    </source>
</evidence>
<evidence type="ECO:0000256" key="1">
    <source>
        <dbReference type="ARBA" id="ARBA00022722"/>
    </source>
</evidence>
<dbReference type="RefSeq" id="WP_089678383.1">
    <property type="nucleotide sequence ID" value="NZ_FNIV01000005.1"/>
</dbReference>
<dbReference type="Gene3D" id="1.10.30.50">
    <property type="match status" value="1"/>
</dbReference>
<keyword evidence="1" id="KW-0540">Nuclease</keyword>
<dbReference type="GO" id="GO:0016787">
    <property type="term" value="F:hydrolase activity"/>
    <property type="evidence" value="ECO:0007669"/>
    <property type="project" value="UniProtKB-KW"/>
</dbReference>
<evidence type="ECO:0000256" key="5">
    <source>
        <dbReference type="SAM" id="MobiDB-lite"/>
    </source>
</evidence>
<accession>A0A1H0IDG8</accession>
<dbReference type="GO" id="GO:0008270">
    <property type="term" value="F:zinc ion binding"/>
    <property type="evidence" value="ECO:0007669"/>
    <property type="project" value="InterPro"/>
</dbReference>
<dbReference type="GO" id="GO:0005829">
    <property type="term" value="C:cytosol"/>
    <property type="evidence" value="ECO:0007669"/>
    <property type="project" value="TreeGrafter"/>
</dbReference>
<organism evidence="7 8">
    <name type="scientific">Halomonas shengliensis</name>
    <dbReference type="NCBI Taxonomy" id="419597"/>
    <lineage>
        <taxon>Bacteria</taxon>
        <taxon>Pseudomonadati</taxon>
        <taxon>Pseudomonadota</taxon>
        <taxon>Gammaproteobacteria</taxon>
        <taxon>Oceanospirillales</taxon>
        <taxon>Halomonadaceae</taxon>
        <taxon>Halomonas</taxon>
    </lineage>
</organism>
<dbReference type="CDD" id="cd00085">
    <property type="entry name" value="HNHc"/>
    <property type="match status" value="1"/>
</dbReference>
<dbReference type="EMBL" id="FNIV01000005">
    <property type="protein sequence ID" value="SDO29433.1"/>
    <property type="molecule type" value="Genomic_DNA"/>
</dbReference>
<dbReference type="PANTHER" id="PTHR41286:SF1">
    <property type="entry name" value="HNH NUCLEASE YAJD-RELATED"/>
    <property type="match status" value="1"/>
</dbReference>
<keyword evidence="2" id="KW-0378">Hydrolase</keyword>
<name>A0A1H0IDG8_9GAMM</name>
<dbReference type="Pfam" id="PF01844">
    <property type="entry name" value="HNH"/>
    <property type="match status" value="1"/>
</dbReference>
<dbReference type="InterPro" id="IPR002711">
    <property type="entry name" value="HNH"/>
</dbReference>
<reference evidence="8" key="1">
    <citation type="submission" date="2016-10" db="EMBL/GenBank/DDBJ databases">
        <authorList>
            <person name="Varghese N."/>
            <person name="Submissions S."/>
        </authorList>
    </citation>
    <scope>NUCLEOTIDE SEQUENCE [LARGE SCALE GENOMIC DNA]</scope>
    <source>
        <strain evidence="8">CGMCC 1.6444</strain>
    </source>
</reference>
<keyword evidence="8" id="KW-1185">Reference proteome</keyword>
<dbReference type="GO" id="GO:0004519">
    <property type="term" value="F:endonuclease activity"/>
    <property type="evidence" value="ECO:0007669"/>
    <property type="project" value="InterPro"/>
</dbReference>
<dbReference type="STRING" id="419597.SAMN04487957_10578"/>
<evidence type="ECO:0000256" key="3">
    <source>
        <dbReference type="ARBA" id="ARBA00038412"/>
    </source>
</evidence>
<dbReference type="AlphaFoldDB" id="A0A1H0IDG8"/>
<dbReference type="GO" id="GO:0003676">
    <property type="term" value="F:nucleic acid binding"/>
    <property type="evidence" value="ECO:0007669"/>
    <property type="project" value="InterPro"/>
</dbReference>
<dbReference type="InterPro" id="IPR003615">
    <property type="entry name" value="HNH_nuc"/>
</dbReference>
<dbReference type="Proteomes" id="UP000199075">
    <property type="component" value="Unassembled WGS sequence"/>
</dbReference>
<feature type="domain" description="HNH nuclease" evidence="6">
    <location>
        <begin position="55"/>
        <end position="109"/>
    </location>
</feature>
<gene>
    <name evidence="7" type="ORF">SAMN04487957_10578</name>
</gene>
<evidence type="ECO:0000259" key="6">
    <source>
        <dbReference type="SMART" id="SM00507"/>
    </source>
</evidence>